<dbReference type="Pfam" id="PF10613">
    <property type="entry name" value="Lig_chan-Glu_bd"/>
    <property type="match status" value="1"/>
</dbReference>
<evidence type="ECO:0000256" key="13">
    <source>
        <dbReference type="SAM" id="Phobius"/>
    </source>
</evidence>
<keyword evidence="6 13" id="KW-1133">Transmembrane helix</keyword>
<sequence>MAASVALFMVLLTQSVVGVFRKQTSDVPSSLRVLEEVLRGPLTGWGVVLYLDPDLDVQVLHQLLALPVLQDSPCVLVDLDHAGDLWSSDQPDSILRGDTFIHIVVFKEDPRPFFDAVSIQNLELNNLLLNNIFIDRFPSFEGYEFHLATWLDDLPFLYQKENASAGTGDGITVKMLDAITEVLDFNYTLTVEPPDGAWGSLVNGSWTGMLGMVHRHEKNFAVNTLPFTADRIKDFDVGVWYWREGFGLSMKNPPPLAKWRATYYPFMSSVWLCVGLTFAIAVLNMTVQDWLQPEPFLGGLGRTWLYLLRAVVNHSLPVLPTAQWQRVLVGVWWVYCFILTTAYTANLIAFLTIPVFPERIQTLEELAQSDYRVSMQDYGTFVPAALVASDSLVYRTIGQKLDLSLLYKDVVQLMADGTHAYMELYSYNRIVAKTVYKVNNTYMLKEQLYSSYLAWHFQKNTAWKYKFDQNIRRLAEAGLVRHWHKETTEDFLGQDYERREHLAAKEQLDNKQPLSLQHLQGVFFILLLSWAASVVVFIIELVLL</sequence>
<keyword evidence="4" id="KW-1003">Cell membrane</keyword>
<feature type="signal peptide" evidence="14">
    <location>
        <begin position="1"/>
        <end position="18"/>
    </location>
</feature>
<feature type="transmembrane region" description="Helical" evidence="13">
    <location>
        <begin position="332"/>
        <end position="356"/>
    </location>
</feature>
<dbReference type="SMART" id="SM00918">
    <property type="entry name" value="Lig_chan-Glu_bd"/>
    <property type="match status" value="1"/>
</dbReference>
<dbReference type="Gene3D" id="1.10.287.70">
    <property type="match status" value="1"/>
</dbReference>
<comment type="caution">
    <text evidence="16">The sequence shown here is derived from an EMBL/GenBank/DDBJ whole genome shotgun (WGS) entry which is preliminary data.</text>
</comment>
<dbReference type="SUPFAM" id="SSF53850">
    <property type="entry name" value="Periplasmic binding protein-like II"/>
    <property type="match status" value="1"/>
</dbReference>
<evidence type="ECO:0000256" key="8">
    <source>
        <dbReference type="ARBA" id="ARBA00023136"/>
    </source>
</evidence>
<keyword evidence="11" id="KW-1071">Ligand-gated ion channel</keyword>
<feature type="domain" description="Ionotropic glutamate receptor L-glutamate and glycine-binding" evidence="15">
    <location>
        <begin position="155"/>
        <end position="215"/>
    </location>
</feature>
<name>A0A8J5JCA0_HOMAM</name>
<evidence type="ECO:0000256" key="9">
    <source>
        <dbReference type="ARBA" id="ARBA00023170"/>
    </source>
</evidence>
<dbReference type="GO" id="GO:0015276">
    <property type="term" value="F:ligand-gated monoatomic ion channel activity"/>
    <property type="evidence" value="ECO:0007669"/>
    <property type="project" value="InterPro"/>
</dbReference>
<feature type="transmembrane region" description="Helical" evidence="13">
    <location>
        <begin position="263"/>
        <end position="283"/>
    </location>
</feature>
<organism evidence="16 17">
    <name type="scientific">Homarus americanus</name>
    <name type="common">American lobster</name>
    <dbReference type="NCBI Taxonomy" id="6706"/>
    <lineage>
        <taxon>Eukaryota</taxon>
        <taxon>Metazoa</taxon>
        <taxon>Ecdysozoa</taxon>
        <taxon>Arthropoda</taxon>
        <taxon>Crustacea</taxon>
        <taxon>Multicrustacea</taxon>
        <taxon>Malacostraca</taxon>
        <taxon>Eumalacostraca</taxon>
        <taxon>Eucarida</taxon>
        <taxon>Decapoda</taxon>
        <taxon>Pleocyemata</taxon>
        <taxon>Astacidea</taxon>
        <taxon>Nephropoidea</taxon>
        <taxon>Nephropidae</taxon>
        <taxon>Homarus</taxon>
    </lineage>
</organism>
<keyword evidence="7" id="KW-0406">Ion transport</keyword>
<dbReference type="GO" id="GO:0005886">
    <property type="term" value="C:plasma membrane"/>
    <property type="evidence" value="ECO:0007669"/>
    <property type="project" value="UniProtKB-SubCell"/>
</dbReference>
<evidence type="ECO:0000259" key="15">
    <source>
        <dbReference type="SMART" id="SM00918"/>
    </source>
</evidence>
<dbReference type="Pfam" id="PF00060">
    <property type="entry name" value="Lig_chan"/>
    <property type="match status" value="1"/>
</dbReference>
<dbReference type="AlphaFoldDB" id="A0A8J5JCA0"/>
<protein>
    <submittedName>
        <fullName evidence="16">Glutamate receptor ionotropic, delta-2-like 24</fullName>
    </submittedName>
</protein>
<dbReference type="Proteomes" id="UP000747542">
    <property type="component" value="Unassembled WGS sequence"/>
</dbReference>
<dbReference type="PANTHER" id="PTHR42643">
    <property type="entry name" value="IONOTROPIC RECEPTOR 20A-RELATED"/>
    <property type="match status" value="1"/>
</dbReference>
<keyword evidence="17" id="KW-1185">Reference proteome</keyword>
<keyword evidence="12" id="KW-0407">Ion channel</keyword>
<accession>A0A8J5JCA0</accession>
<evidence type="ECO:0000256" key="12">
    <source>
        <dbReference type="ARBA" id="ARBA00023303"/>
    </source>
</evidence>
<keyword evidence="3" id="KW-0813">Transport</keyword>
<evidence type="ECO:0000313" key="16">
    <source>
        <dbReference type="EMBL" id="KAG7154181.1"/>
    </source>
</evidence>
<evidence type="ECO:0000256" key="7">
    <source>
        <dbReference type="ARBA" id="ARBA00023065"/>
    </source>
</evidence>
<evidence type="ECO:0000256" key="5">
    <source>
        <dbReference type="ARBA" id="ARBA00022692"/>
    </source>
</evidence>
<dbReference type="InterPro" id="IPR019594">
    <property type="entry name" value="Glu/Gly-bd"/>
</dbReference>
<dbReference type="Gene3D" id="3.40.190.10">
    <property type="entry name" value="Periplasmic binding protein-like II"/>
    <property type="match status" value="1"/>
</dbReference>
<proteinExistence type="inferred from homology"/>
<evidence type="ECO:0000256" key="4">
    <source>
        <dbReference type="ARBA" id="ARBA00022475"/>
    </source>
</evidence>
<keyword evidence="5 13" id="KW-0812">Transmembrane</keyword>
<evidence type="ECO:0000256" key="6">
    <source>
        <dbReference type="ARBA" id="ARBA00022989"/>
    </source>
</evidence>
<evidence type="ECO:0000256" key="2">
    <source>
        <dbReference type="ARBA" id="ARBA00008685"/>
    </source>
</evidence>
<evidence type="ECO:0000256" key="14">
    <source>
        <dbReference type="SAM" id="SignalP"/>
    </source>
</evidence>
<evidence type="ECO:0000256" key="11">
    <source>
        <dbReference type="ARBA" id="ARBA00023286"/>
    </source>
</evidence>
<evidence type="ECO:0000256" key="10">
    <source>
        <dbReference type="ARBA" id="ARBA00023180"/>
    </source>
</evidence>
<comment type="subcellular location">
    <subcellularLocation>
        <location evidence="1">Cell membrane</location>
        <topology evidence="1">Multi-pass membrane protein</topology>
    </subcellularLocation>
</comment>
<keyword evidence="9 16" id="KW-0675">Receptor</keyword>
<keyword evidence="8 13" id="KW-0472">Membrane</keyword>
<reference evidence="16" key="1">
    <citation type="journal article" date="2021" name="Sci. Adv.">
        <title>The American lobster genome reveals insights on longevity, neural, and immune adaptations.</title>
        <authorList>
            <person name="Polinski J.M."/>
            <person name="Zimin A.V."/>
            <person name="Clark K.F."/>
            <person name="Kohn A.B."/>
            <person name="Sadowski N."/>
            <person name="Timp W."/>
            <person name="Ptitsyn A."/>
            <person name="Khanna P."/>
            <person name="Romanova D.Y."/>
            <person name="Williams P."/>
            <person name="Greenwood S.J."/>
            <person name="Moroz L.L."/>
            <person name="Walt D.R."/>
            <person name="Bodnar A.G."/>
        </authorList>
    </citation>
    <scope>NUCLEOTIDE SEQUENCE</scope>
    <source>
        <strain evidence="16">GMGI-L3</strain>
    </source>
</reference>
<feature type="transmembrane region" description="Helical" evidence="13">
    <location>
        <begin position="521"/>
        <end position="543"/>
    </location>
</feature>
<comment type="similarity">
    <text evidence="2">Belongs to the glutamate-gated ion channel (TC 1.A.10.1) family.</text>
</comment>
<dbReference type="GO" id="GO:0050906">
    <property type="term" value="P:detection of stimulus involved in sensory perception"/>
    <property type="evidence" value="ECO:0007669"/>
    <property type="project" value="UniProtKB-ARBA"/>
</dbReference>
<feature type="chain" id="PRO_5035145026" evidence="14">
    <location>
        <begin position="19"/>
        <end position="544"/>
    </location>
</feature>
<gene>
    <name evidence="16" type="primary">Grid2-L24</name>
    <name evidence="16" type="ORF">Hamer_G020490</name>
</gene>
<evidence type="ECO:0000256" key="1">
    <source>
        <dbReference type="ARBA" id="ARBA00004651"/>
    </source>
</evidence>
<dbReference type="EMBL" id="JAHLQT010045000">
    <property type="protein sequence ID" value="KAG7154181.1"/>
    <property type="molecule type" value="Genomic_DNA"/>
</dbReference>
<dbReference type="PANTHER" id="PTHR42643:SF24">
    <property type="entry name" value="IONOTROPIC RECEPTOR 60A"/>
    <property type="match status" value="1"/>
</dbReference>
<evidence type="ECO:0000313" key="17">
    <source>
        <dbReference type="Proteomes" id="UP000747542"/>
    </source>
</evidence>
<keyword evidence="10" id="KW-0325">Glycoprotein</keyword>
<keyword evidence="14" id="KW-0732">Signal</keyword>
<dbReference type="InterPro" id="IPR052192">
    <property type="entry name" value="Insect_Ionotropic_Sensory_Rcpt"/>
</dbReference>
<dbReference type="InterPro" id="IPR001320">
    <property type="entry name" value="Iontro_rcpt_C"/>
</dbReference>
<evidence type="ECO:0000256" key="3">
    <source>
        <dbReference type="ARBA" id="ARBA00022448"/>
    </source>
</evidence>